<proteinExistence type="predicted"/>
<dbReference type="PANTHER" id="PTHR39327:SF1">
    <property type="entry name" value="BLR5470 PROTEIN"/>
    <property type="match status" value="1"/>
</dbReference>
<evidence type="ECO:0000313" key="2">
    <source>
        <dbReference type="EMBL" id="KAA5602685.1"/>
    </source>
</evidence>
<keyword evidence="1" id="KW-1133">Transmembrane helix</keyword>
<dbReference type="Pfam" id="PF06035">
    <property type="entry name" value="Peptidase_C93"/>
    <property type="match status" value="1"/>
</dbReference>
<dbReference type="AlphaFoldDB" id="A0A5M6I4E7"/>
<name>A0A5M6I4E7_9HYPH</name>
<gene>
    <name evidence="2" type="ORF">F1193_04165</name>
</gene>
<dbReference type="OrthoDB" id="7206808at2"/>
<keyword evidence="3" id="KW-1185">Reference proteome</keyword>
<reference evidence="2 3" key="1">
    <citation type="submission" date="2019-09" db="EMBL/GenBank/DDBJ databases">
        <title>Draft Whole-Genome sequence of Blastochloris sulfoviridis DSM 729.</title>
        <authorList>
            <person name="Meyer T.E."/>
            <person name="Kyndt J.A."/>
        </authorList>
    </citation>
    <scope>NUCLEOTIDE SEQUENCE [LARGE SCALE GENOMIC DNA]</scope>
    <source>
        <strain evidence="2 3">DSM 729</strain>
    </source>
</reference>
<comment type="caution">
    <text evidence="2">The sequence shown here is derived from an EMBL/GenBank/DDBJ whole genome shotgun (WGS) entry which is preliminary data.</text>
</comment>
<sequence length="259" mass="27927">MNNKKTGDKNMNITGVCETARMPRGIFGVCAAKQWIFAARRVAGAVIFSMAVGAGGFAAASPLAVTRLANPIPKSTAMVPGGAVLAPVAAVRFCLDNSEDCRANGSEAVELTQARWAELESVNRSVNDRIRPRPDSGLDTWSLGAAAGDCDDYAVQKRHDLIVQGWPGGALSLAVARLRTGEFHLVVVARTDRGDYVLDNLSDRVMPWRSTGYDWIMRSATDDLRLWQSIGRSRRLRSLLDGVVPGMDPRSRGVSNIAS</sequence>
<dbReference type="PANTHER" id="PTHR39327">
    <property type="match status" value="1"/>
</dbReference>
<dbReference type="RefSeq" id="WP_150096415.1">
    <property type="nucleotide sequence ID" value="NZ_VWPL01000005.1"/>
</dbReference>
<keyword evidence="1" id="KW-0472">Membrane</keyword>
<evidence type="ECO:0000256" key="1">
    <source>
        <dbReference type="SAM" id="Phobius"/>
    </source>
</evidence>
<dbReference type="Proteomes" id="UP000323886">
    <property type="component" value="Unassembled WGS sequence"/>
</dbReference>
<accession>A0A5M6I4E7</accession>
<protein>
    <submittedName>
        <fullName evidence="2">Transglutaminase-like cysteine peptidase</fullName>
    </submittedName>
</protein>
<feature type="transmembrane region" description="Helical" evidence="1">
    <location>
        <begin position="42"/>
        <end position="65"/>
    </location>
</feature>
<dbReference type="EMBL" id="VWPL01000005">
    <property type="protein sequence ID" value="KAA5602685.1"/>
    <property type="molecule type" value="Genomic_DNA"/>
</dbReference>
<organism evidence="2 3">
    <name type="scientific">Blastochloris sulfoviridis</name>
    <dbReference type="NCBI Taxonomy" id="50712"/>
    <lineage>
        <taxon>Bacteria</taxon>
        <taxon>Pseudomonadati</taxon>
        <taxon>Pseudomonadota</taxon>
        <taxon>Alphaproteobacteria</taxon>
        <taxon>Hyphomicrobiales</taxon>
        <taxon>Blastochloridaceae</taxon>
        <taxon>Blastochloris</taxon>
    </lineage>
</organism>
<evidence type="ECO:0000313" key="3">
    <source>
        <dbReference type="Proteomes" id="UP000323886"/>
    </source>
</evidence>
<keyword evidence="1" id="KW-0812">Transmembrane</keyword>
<dbReference type="InterPro" id="IPR010319">
    <property type="entry name" value="Transglutaminase-like_Cys_pept"/>
</dbReference>
<dbReference type="Gene3D" id="3.10.620.30">
    <property type="match status" value="1"/>
</dbReference>